<name>A0AAD5V9S5_9APHY</name>
<accession>A0AAD5V9S5</accession>
<proteinExistence type="predicted"/>
<gene>
    <name evidence="2" type="ORF">NLI96_g4516</name>
</gene>
<keyword evidence="3" id="KW-1185">Reference proteome</keyword>
<protein>
    <recommendedName>
        <fullName evidence="1">BTB domain-containing protein</fullName>
    </recommendedName>
</protein>
<dbReference type="InterPro" id="IPR011333">
    <property type="entry name" value="SKP1/BTB/POZ_sf"/>
</dbReference>
<dbReference type="PROSITE" id="PS50097">
    <property type="entry name" value="BTB"/>
    <property type="match status" value="1"/>
</dbReference>
<dbReference type="Pfam" id="PF00651">
    <property type="entry name" value="BTB"/>
    <property type="match status" value="1"/>
</dbReference>
<feature type="domain" description="BTB" evidence="1">
    <location>
        <begin position="18"/>
        <end position="86"/>
    </location>
</feature>
<comment type="caution">
    <text evidence="2">The sequence shown here is derived from an EMBL/GenBank/DDBJ whole genome shotgun (WGS) entry which is preliminary data.</text>
</comment>
<dbReference type="SUPFAM" id="SSF54695">
    <property type="entry name" value="POZ domain"/>
    <property type="match status" value="1"/>
</dbReference>
<dbReference type="InterPro" id="IPR000210">
    <property type="entry name" value="BTB/POZ_dom"/>
</dbReference>
<reference evidence="2" key="1">
    <citation type="submission" date="2022-07" db="EMBL/GenBank/DDBJ databases">
        <title>Genome Sequence of Physisporinus lineatus.</title>
        <authorList>
            <person name="Buettner E."/>
        </authorList>
    </citation>
    <scope>NUCLEOTIDE SEQUENCE</scope>
    <source>
        <strain evidence="2">VT162</strain>
    </source>
</reference>
<dbReference type="AlphaFoldDB" id="A0AAD5V9S5"/>
<evidence type="ECO:0000313" key="3">
    <source>
        <dbReference type="Proteomes" id="UP001212997"/>
    </source>
</evidence>
<sequence>MVDTEVAHAKHPFNDPNADVVLRSCDAIDFYINRFTLTLASPIFRDMFELAEPISDSTHPESPSAHPIVDVSETSLVLESLLRLCYPVREPTISDASHVQDVLHAASKYEMEFLIPRMMNFLRTLVDSQPLQVFALACQYKEEQLASQAATRWRAVAKNKSSHKGPRTPWSNTITAEAFVNETKGITAGEFFRLLRSTTKDGLVFCSSDKSTPQGDQTKESLKTNLDCVNPDIVLQSTDGTSFPTSSALLSLVSSTLSSQVTECLQESKTSGTADTLPILNLPDSGKALESFLALCYANISGREDPTNLTPHLTIPALTVAIKYACTGVLNLAKRLMRSKESVDPLDSYLTYARLGWSDECRRTAVFLSRQEVTDKYNPQMEHVSAEVYYNLLKFRHEYRAAVCIALPDTQQAFSRWTEASELLFQNPEIERGFVSVETMYGILVSRAGMNSRFGTGFTLGPEVKHWKDVHNRTERAVSKITLGA</sequence>
<dbReference type="SMART" id="SM00225">
    <property type="entry name" value="BTB"/>
    <property type="match status" value="2"/>
</dbReference>
<organism evidence="2 3">
    <name type="scientific">Meripilus lineatus</name>
    <dbReference type="NCBI Taxonomy" id="2056292"/>
    <lineage>
        <taxon>Eukaryota</taxon>
        <taxon>Fungi</taxon>
        <taxon>Dikarya</taxon>
        <taxon>Basidiomycota</taxon>
        <taxon>Agaricomycotina</taxon>
        <taxon>Agaricomycetes</taxon>
        <taxon>Polyporales</taxon>
        <taxon>Meripilaceae</taxon>
        <taxon>Meripilus</taxon>
    </lineage>
</organism>
<dbReference type="Gene3D" id="3.30.710.10">
    <property type="entry name" value="Potassium Channel Kv1.1, Chain A"/>
    <property type="match status" value="1"/>
</dbReference>
<evidence type="ECO:0000259" key="1">
    <source>
        <dbReference type="PROSITE" id="PS50097"/>
    </source>
</evidence>
<dbReference type="CDD" id="cd18186">
    <property type="entry name" value="BTB_POZ_ZBTB_KLHL-like"/>
    <property type="match status" value="1"/>
</dbReference>
<evidence type="ECO:0000313" key="2">
    <source>
        <dbReference type="EMBL" id="KAJ3486053.1"/>
    </source>
</evidence>
<dbReference type="Proteomes" id="UP001212997">
    <property type="component" value="Unassembled WGS sequence"/>
</dbReference>
<dbReference type="EMBL" id="JANAWD010000133">
    <property type="protein sequence ID" value="KAJ3486053.1"/>
    <property type="molecule type" value="Genomic_DNA"/>
</dbReference>